<dbReference type="Gene3D" id="1.10.8.80">
    <property type="entry name" value="Magnesium chelatase subunit I, C-Terminal domain"/>
    <property type="match status" value="1"/>
</dbReference>
<dbReference type="CDD" id="cd00009">
    <property type="entry name" value="AAA"/>
    <property type="match status" value="1"/>
</dbReference>
<dbReference type="InterPro" id="IPR041628">
    <property type="entry name" value="ChlI/MoxR_AAA_lid"/>
</dbReference>
<dbReference type="Pfam" id="PF17863">
    <property type="entry name" value="AAA_lid_2"/>
    <property type="match status" value="1"/>
</dbReference>
<feature type="region of interest" description="Disordered" evidence="4">
    <location>
        <begin position="309"/>
        <end position="331"/>
    </location>
</feature>
<dbReference type="GO" id="GO:0005524">
    <property type="term" value="F:ATP binding"/>
    <property type="evidence" value="ECO:0007669"/>
    <property type="project" value="UniProtKB-KW"/>
</dbReference>
<evidence type="ECO:0000313" key="7">
    <source>
        <dbReference type="Proteomes" id="UP000094769"/>
    </source>
</evidence>
<gene>
    <name evidence="6" type="primary">ravA</name>
    <name evidence="6" type="ORF">CODIS_19420</name>
</gene>
<dbReference type="InterPro" id="IPR011703">
    <property type="entry name" value="ATPase_AAA-3"/>
</dbReference>
<dbReference type="InterPro" id="IPR003593">
    <property type="entry name" value="AAA+_ATPase"/>
</dbReference>
<evidence type="ECO:0000256" key="4">
    <source>
        <dbReference type="SAM" id="MobiDB-lite"/>
    </source>
</evidence>
<dbReference type="AlphaFoldDB" id="A0A7Z1AG87"/>
<keyword evidence="2" id="KW-0067">ATP-binding</keyword>
<dbReference type="Proteomes" id="UP000094769">
    <property type="component" value="Unassembled WGS sequence"/>
</dbReference>
<dbReference type="Gene3D" id="3.40.50.300">
    <property type="entry name" value="P-loop containing nucleotide triphosphate hydrolases"/>
    <property type="match status" value="1"/>
</dbReference>
<evidence type="ECO:0000256" key="2">
    <source>
        <dbReference type="ARBA" id="ARBA00022840"/>
    </source>
</evidence>
<comment type="similarity">
    <text evidence="3">Belongs to the MoxR family.</text>
</comment>
<dbReference type="EMBL" id="MARB01000009">
    <property type="protein sequence ID" value="ODJ87834.1"/>
    <property type="molecule type" value="Genomic_DNA"/>
</dbReference>
<evidence type="ECO:0000259" key="5">
    <source>
        <dbReference type="SMART" id="SM00382"/>
    </source>
</evidence>
<comment type="caution">
    <text evidence="6">The sequence shown here is derived from an EMBL/GenBank/DDBJ whole genome shotgun (WGS) entry which is preliminary data.</text>
</comment>
<keyword evidence="7" id="KW-1185">Reference proteome</keyword>
<reference evidence="6 7" key="1">
    <citation type="submission" date="2016-06" db="EMBL/GenBank/DDBJ databases">
        <title>Genome sequence of endosymbiont of Candidatus Endolucinida thiodiazotropha.</title>
        <authorList>
            <person name="Poehlein A."/>
            <person name="Koenig S."/>
            <person name="Heiden S.E."/>
            <person name="Thuermer A."/>
            <person name="Voget S."/>
            <person name="Daniel R."/>
            <person name="Markert S."/>
            <person name="Gros O."/>
            <person name="Schweder T."/>
        </authorList>
    </citation>
    <scope>NUCLEOTIDE SEQUENCE [LARGE SCALE GENOMIC DNA]</scope>
    <source>
        <strain evidence="6 7">COS</strain>
    </source>
</reference>
<evidence type="ECO:0000256" key="1">
    <source>
        <dbReference type="ARBA" id="ARBA00022741"/>
    </source>
</evidence>
<keyword evidence="1" id="KW-0547">Nucleotide-binding</keyword>
<protein>
    <submittedName>
        <fullName evidence="6">ATPase RavA</fullName>
    </submittedName>
</protein>
<dbReference type="FunFam" id="3.40.50.300:FF:000640">
    <property type="entry name" value="MoxR family ATPase"/>
    <property type="match status" value="1"/>
</dbReference>
<organism evidence="6 7">
    <name type="scientific">Candidatus Thiodiazotropha endolucinida</name>
    <dbReference type="NCBI Taxonomy" id="1655433"/>
    <lineage>
        <taxon>Bacteria</taxon>
        <taxon>Pseudomonadati</taxon>
        <taxon>Pseudomonadota</taxon>
        <taxon>Gammaproteobacteria</taxon>
        <taxon>Chromatiales</taxon>
        <taxon>Sedimenticolaceae</taxon>
        <taxon>Candidatus Thiodiazotropha</taxon>
    </lineage>
</organism>
<evidence type="ECO:0000256" key="3">
    <source>
        <dbReference type="ARBA" id="ARBA00061607"/>
    </source>
</evidence>
<dbReference type="GO" id="GO:0016887">
    <property type="term" value="F:ATP hydrolysis activity"/>
    <property type="evidence" value="ECO:0007669"/>
    <property type="project" value="InterPro"/>
</dbReference>
<dbReference type="RefSeq" id="WP_069124393.1">
    <property type="nucleotide sequence ID" value="NZ_MARB01000009.1"/>
</dbReference>
<dbReference type="PANTHER" id="PTHR42759:SF5">
    <property type="entry name" value="METHANOL DEHYDROGENASE REGULATOR"/>
    <property type="match status" value="1"/>
</dbReference>
<dbReference type="SMART" id="SM00382">
    <property type="entry name" value="AAA"/>
    <property type="match status" value="1"/>
</dbReference>
<dbReference type="PANTHER" id="PTHR42759">
    <property type="entry name" value="MOXR FAMILY PROTEIN"/>
    <property type="match status" value="1"/>
</dbReference>
<proteinExistence type="inferred from homology"/>
<evidence type="ECO:0000313" key="6">
    <source>
        <dbReference type="EMBL" id="ODJ87834.1"/>
    </source>
</evidence>
<sequence length="331" mass="37039">MSDSNRKTAGKLLRSLLMEWEKAIIGKPDTLRLVMISLLCRGHLLLEDLPGLGKTTLAKALAKSLDLTFKRIQCTPDLLPADITGITIFDQKAQGFRFLPGPVFTNILLTDEINRTSPRTQSALLEAMAERTVTVDRKTRKLPATFMVIATQNPIEFSGTFPLPEAQLDRFFMRVSLGYPKLQDETRIMQMNRGEDPLDRIEAKIDDETLQKLQHAVTKVQIDQKIVDYIAALIHATRTHKKIRLGVSPRGSISLMKAAQASALLNDESFVTPLRVQELVAPVLAHRMLLRSNNDNDRDLLQEIIDATPVPAMPESKSDNHTTETVLELAE</sequence>
<feature type="domain" description="AAA+ ATPase" evidence="5">
    <location>
        <begin position="40"/>
        <end position="181"/>
    </location>
</feature>
<dbReference type="SUPFAM" id="SSF52540">
    <property type="entry name" value="P-loop containing nucleoside triphosphate hydrolases"/>
    <property type="match status" value="1"/>
</dbReference>
<name>A0A7Z1AG87_9GAMM</name>
<dbReference type="InterPro" id="IPR050764">
    <property type="entry name" value="CbbQ/NirQ/NorQ/GpvN"/>
</dbReference>
<dbReference type="OrthoDB" id="9808397at2"/>
<dbReference type="PIRSF" id="PIRSF002849">
    <property type="entry name" value="AAA_ATPase_chaperone_MoxR_prd"/>
    <property type="match status" value="1"/>
</dbReference>
<dbReference type="InterPro" id="IPR027417">
    <property type="entry name" value="P-loop_NTPase"/>
</dbReference>
<accession>A0A7Z1AG87</accession>
<dbReference type="Pfam" id="PF07726">
    <property type="entry name" value="AAA_3"/>
    <property type="match status" value="1"/>
</dbReference>